<protein>
    <submittedName>
        <fullName evidence="1">Uncharacterized protein</fullName>
    </submittedName>
</protein>
<dbReference type="InterPro" id="IPR000406">
    <property type="entry name" value="Rho_GDI"/>
</dbReference>
<dbReference type="AlphaFoldDB" id="A0A699KG66"/>
<sequence>MQVVTREAIYYGPVDNSYETSLFKLICDTTRTDDKEASPSGSTIHDDSDTSCYVTEDEKDTQIHLGPKISIKEHLEKDKDITFLVNLHTQDDESLRNWKEQLLGRVDVSQVTDMTKTDKIEAKRTKPGTGMKREIEAK</sequence>
<dbReference type="GO" id="GO:0007266">
    <property type="term" value="P:Rho protein signal transduction"/>
    <property type="evidence" value="ECO:0007669"/>
    <property type="project" value="InterPro"/>
</dbReference>
<dbReference type="Pfam" id="PF02115">
    <property type="entry name" value="Rho_GDI"/>
    <property type="match status" value="1"/>
</dbReference>
<feature type="non-terminal residue" evidence="1">
    <location>
        <position position="138"/>
    </location>
</feature>
<dbReference type="PANTHER" id="PTHR10980">
    <property type="entry name" value="RHO GDP-DISSOCIATION INHIBITOR"/>
    <property type="match status" value="1"/>
</dbReference>
<comment type="caution">
    <text evidence="1">The sequence shown here is derived from an EMBL/GenBank/DDBJ whole genome shotgun (WGS) entry which is preliminary data.</text>
</comment>
<dbReference type="GO" id="GO:0005094">
    <property type="term" value="F:Rho GDP-dissociation inhibitor activity"/>
    <property type="evidence" value="ECO:0007669"/>
    <property type="project" value="InterPro"/>
</dbReference>
<gene>
    <name evidence="1" type="ORF">Tci_664501</name>
</gene>
<accession>A0A699KG66</accession>
<name>A0A699KG66_TANCI</name>
<dbReference type="GO" id="GO:0005829">
    <property type="term" value="C:cytosol"/>
    <property type="evidence" value="ECO:0007669"/>
    <property type="project" value="TreeGrafter"/>
</dbReference>
<dbReference type="InterPro" id="IPR014756">
    <property type="entry name" value="Ig_E-set"/>
</dbReference>
<dbReference type="GO" id="GO:0016020">
    <property type="term" value="C:membrane"/>
    <property type="evidence" value="ECO:0007669"/>
    <property type="project" value="TreeGrafter"/>
</dbReference>
<evidence type="ECO:0000313" key="1">
    <source>
        <dbReference type="EMBL" id="GFA92529.1"/>
    </source>
</evidence>
<dbReference type="EMBL" id="BKCJ010515387">
    <property type="protein sequence ID" value="GFA92529.1"/>
    <property type="molecule type" value="Genomic_DNA"/>
</dbReference>
<reference evidence="1" key="1">
    <citation type="journal article" date="2019" name="Sci. Rep.">
        <title>Draft genome of Tanacetum cinerariifolium, the natural source of mosquito coil.</title>
        <authorList>
            <person name="Yamashiro T."/>
            <person name="Shiraishi A."/>
            <person name="Satake H."/>
            <person name="Nakayama K."/>
        </authorList>
    </citation>
    <scope>NUCLEOTIDE SEQUENCE</scope>
</reference>
<proteinExistence type="predicted"/>
<organism evidence="1">
    <name type="scientific">Tanacetum cinerariifolium</name>
    <name type="common">Dalmatian daisy</name>
    <name type="synonym">Chrysanthemum cinerariifolium</name>
    <dbReference type="NCBI Taxonomy" id="118510"/>
    <lineage>
        <taxon>Eukaryota</taxon>
        <taxon>Viridiplantae</taxon>
        <taxon>Streptophyta</taxon>
        <taxon>Embryophyta</taxon>
        <taxon>Tracheophyta</taxon>
        <taxon>Spermatophyta</taxon>
        <taxon>Magnoliopsida</taxon>
        <taxon>eudicotyledons</taxon>
        <taxon>Gunneridae</taxon>
        <taxon>Pentapetalae</taxon>
        <taxon>asterids</taxon>
        <taxon>campanulids</taxon>
        <taxon>Asterales</taxon>
        <taxon>Asteraceae</taxon>
        <taxon>Asteroideae</taxon>
        <taxon>Anthemideae</taxon>
        <taxon>Anthemidinae</taxon>
        <taxon>Tanacetum</taxon>
    </lineage>
</organism>
<dbReference type="PANTHER" id="PTHR10980:SF60">
    <property type="entry name" value="RHO GDP-DISSOCIATION INHIBITOR 1"/>
    <property type="match status" value="1"/>
</dbReference>
<dbReference type="SUPFAM" id="SSF81296">
    <property type="entry name" value="E set domains"/>
    <property type="match status" value="1"/>
</dbReference>